<dbReference type="Pfam" id="PF23247">
    <property type="entry name" value="LRR_RPS2"/>
    <property type="match status" value="1"/>
</dbReference>
<reference evidence="7 8" key="1">
    <citation type="journal article" date="2018" name="PLoS Genet.">
        <title>Population sequencing reveals clonal diversity and ancestral inbreeding in the grapevine cultivar Chardonnay.</title>
        <authorList>
            <person name="Roach M.J."/>
            <person name="Johnson D.L."/>
            <person name="Bohlmann J."/>
            <person name="van Vuuren H.J."/>
            <person name="Jones S.J."/>
            <person name="Pretorius I.S."/>
            <person name="Schmidt S.A."/>
            <person name="Borneman A.R."/>
        </authorList>
    </citation>
    <scope>NUCLEOTIDE SEQUENCE [LARGE SCALE GENOMIC DNA]</scope>
    <source>
        <strain evidence="8">cv. Chardonnay</strain>
        <tissue evidence="7">Leaf</tissue>
    </source>
</reference>
<dbReference type="Gene3D" id="1.10.8.430">
    <property type="entry name" value="Helical domain of apoptotic protease-activating factors"/>
    <property type="match status" value="1"/>
</dbReference>
<dbReference type="SUPFAM" id="SSF52058">
    <property type="entry name" value="L domain-like"/>
    <property type="match status" value="1"/>
</dbReference>
<keyword evidence="3" id="KW-0547">Nucleotide-binding</keyword>
<accession>A0A438J4S0</accession>
<dbReference type="Proteomes" id="UP000288805">
    <property type="component" value="Unassembled WGS sequence"/>
</dbReference>
<dbReference type="InterPro" id="IPR058922">
    <property type="entry name" value="WHD_DRP"/>
</dbReference>
<dbReference type="GO" id="GO:0005524">
    <property type="term" value="F:ATP binding"/>
    <property type="evidence" value="ECO:0007669"/>
    <property type="project" value="UniProtKB-KW"/>
</dbReference>
<keyword evidence="4" id="KW-0611">Plant defense</keyword>
<dbReference type="PANTHER" id="PTHR33463">
    <property type="entry name" value="NB-ARC DOMAIN-CONTAINING PROTEIN-RELATED"/>
    <property type="match status" value="1"/>
</dbReference>
<evidence type="ECO:0000256" key="3">
    <source>
        <dbReference type="ARBA" id="ARBA00022741"/>
    </source>
</evidence>
<dbReference type="FunFam" id="1.10.10.10:FF:000322">
    <property type="entry name" value="Probable disease resistance protein At1g63360"/>
    <property type="match status" value="1"/>
</dbReference>
<dbReference type="Gene3D" id="1.10.10.10">
    <property type="entry name" value="Winged helix-like DNA-binding domain superfamily/Winged helix DNA-binding domain"/>
    <property type="match status" value="1"/>
</dbReference>
<evidence type="ECO:0000256" key="2">
    <source>
        <dbReference type="ARBA" id="ARBA00022737"/>
    </source>
</evidence>
<evidence type="ECO:0000256" key="1">
    <source>
        <dbReference type="ARBA" id="ARBA00022614"/>
    </source>
</evidence>
<dbReference type="InterPro" id="IPR001611">
    <property type="entry name" value="Leu-rich_rpt"/>
</dbReference>
<dbReference type="SUPFAM" id="SSF52540">
    <property type="entry name" value="P-loop containing nucleoside triphosphate hydrolases"/>
    <property type="match status" value="1"/>
</dbReference>
<dbReference type="InterPro" id="IPR057135">
    <property type="entry name" value="At4g27190-like_LRR"/>
</dbReference>
<evidence type="ECO:0000259" key="6">
    <source>
        <dbReference type="Pfam" id="PF23559"/>
    </source>
</evidence>
<dbReference type="InterPro" id="IPR032675">
    <property type="entry name" value="LRR_dom_sf"/>
</dbReference>
<dbReference type="InterPro" id="IPR036388">
    <property type="entry name" value="WH-like_DNA-bd_sf"/>
</dbReference>
<comment type="caution">
    <text evidence="7">The sequence shown here is derived from an EMBL/GenBank/DDBJ whole genome shotgun (WGS) entry which is preliminary data.</text>
</comment>
<proteinExistence type="predicted"/>
<dbReference type="Gene3D" id="3.80.10.10">
    <property type="entry name" value="Ribonuclease Inhibitor"/>
    <property type="match status" value="2"/>
</dbReference>
<dbReference type="GO" id="GO:0043531">
    <property type="term" value="F:ADP binding"/>
    <property type="evidence" value="ECO:0007669"/>
    <property type="project" value="InterPro"/>
</dbReference>
<evidence type="ECO:0000313" key="7">
    <source>
        <dbReference type="EMBL" id="RVX03962.1"/>
    </source>
</evidence>
<evidence type="ECO:0000313" key="8">
    <source>
        <dbReference type="Proteomes" id="UP000288805"/>
    </source>
</evidence>
<keyword evidence="2" id="KW-0677">Repeat</keyword>
<dbReference type="Pfam" id="PF23559">
    <property type="entry name" value="WHD_DRP"/>
    <property type="match status" value="1"/>
</dbReference>
<dbReference type="PROSITE" id="PS51450">
    <property type="entry name" value="LRR"/>
    <property type="match status" value="1"/>
</dbReference>
<dbReference type="InterPro" id="IPR027417">
    <property type="entry name" value="P-loop_NTPase"/>
</dbReference>
<feature type="domain" description="Disease resistance protein At4g27190-like leucine-rich repeats" evidence="5">
    <location>
        <begin position="534"/>
        <end position="643"/>
    </location>
</feature>
<protein>
    <submittedName>
        <fullName evidence="7">Putative disease resistance protein</fullName>
    </submittedName>
</protein>
<sequence length="719" mass="83335">MEPLSEEDARKLFNKTLGRYNALSQKEEEIAKDIIKECSGLPLAIVTTARSMSVVYSIAGWRNALNELREHVKGHTIDMENDVFKILEFSYNRLNDEKLQECLLYCALFPEDFKIHRVSLIRYWIAEGLVEEMGSWQAERDRGHAILDKLENVCLLERCGNGKYVKMHDVIRDMAINISKKNSRFMVKIGRNLEDLPSEIEWSNNSVERVSLMRSRDLSTLMSVPNWPKLSTLFLQYNIPDFAFRPTLDEVLPNSFFVHMPGLRVLDLSYTNIAFLSESIYDKVKLRALILCCCPKLNRVDSLAKLKELRELNLSRNQMETIPDGIEKLVHLKHFNWSSDSFYFYPLSNPLPNLFSNLVQLQCLRLDDPRITDVGVEELSGLRKLEILEVKFSSLHNFNSYMRTEHYRRLTHYRVGLNGFENYIGNKKELCKEVIVETCNLEGGKDNDDYQLVLPTNVQFFQIIECHLPTGLLDVSQSLKMATDLKACLISVCDGIEYLWSVEDCIASLNWLFLHDLQSLRVLFKLGSTDTVRCSSLKNLYVSKCDNLKHLFTPELVKYHLKNLQSIHVGRCRQMEDLIVAAEVEEEEEEVINQRHNLILCFPNLQSLTLENLPKLKSIWKGTMTCDSLQLTVWNCPELRRLPLSVQINDGSGERRASTPALKQIRGQKEWWDGLEWNTPHAKSIFEPFTTFERVGTYHLPYSIQYDFMNDVQDIFEAV</sequence>
<dbReference type="PANTHER" id="PTHR33463:SF187">
    <property type="entry name" value="AND NB-ARC DOMAIN DISEASE RESISTANCE PROTEIN, PUTATIVE-RELATED"/>
    <property type="match status" value="1"/>
</dbReference>
<dbReference type="AlphaFoldDB" id="A0A438J4S0"/>
<dbReference type="InterPro" id="IPR042197">
    <property type="entry name" value="Apaf_helical"/>
</dbReference>
<evidence type="ECO:0000259" key="5">
    <source>
        <dbReference type="Pfam" id="PF23247"/>
    </source>
</evidence>
<name>A0A438J4S0_VITVI</name>
<feature type="domain" description="Disease resistance protein winged helix" evidence="6">
    <location>
        <begin position="108"/>
        <end position="175"/>
    </location>
</feature>
<keyword evidence="1" id="KW-0433">Leucine-rich repeat</keyword>
<dbReference type="EMBL" id="QGNW01000063">
    <property type="protein sequence ID" value="RVX03962.1"/>
    <property type="molecule type" value="Genomic_DNA"/>
</dbReference>
<gene>
    <name evidence="7" type="primary">VvCHDp000209_51</name>
    <name evidence="7" type="ORF">CK203_021757</name>
</gene>
<evidence type="ECO:0000256" key="4">
    <source>
        <dbReference type="ARBA" id="ARBA00022821"/>
    </source>
</evidence>
<organism evidence="7 8">
    <name type="scientific">Vitis vinifera</name>
    <name type="common">Grape</name>
    <dbReference type="NCBI Taxonomy" id="29760"/>
    <lineage>
        <taxon>Eukaryota</taxon>
        <taxon>Viridiplantae</taxon>
        <taxon>Streptophyta</taxon>
        <taxon>Embryophyta</taxon>
        <taxon>Tracheophyta</taxon>
        <taxon>Spermatophyta</taxon>
        <taxon>Magnoliopsida</taxon>
        <taxon>eudicotyledons</taxon>
        <taxon>Gunneridae</taxon>
        <taxon>Pentapetalae</taxon>
        <taxon>rosids</taxon>
        <taxon>Vitales</taxon>
        <taxon>Vitaceae</taxon>
        <taxon>Viteae</taxon>
        <taxon>Vitis</taxon>
    </lineage>
</organism>
<dbReference type="SMART" id="SM00369">
    <property type="entry name" value="LRR_TYP"/>
    <property type="match status" value="3"/>
</dbReference>
<dbReference type="InterPro" id="IPR003591">
    <property type="entry name" value="Leu-rich_rpt_typical-subtyp"/>
</dbReference>
<dbReference type="InterPro" id="IPR050905">
    <property type="entry name" value="Plant_NBS-LRR"/>
</dbReference>
<dbReference type="GO" id="GO:0006952">
    <property type="term" value="P:defense response"/>
    <property type="evidence" value="ECO:0007669"/>
    <property type="project" value="UniProtKB-KW"/>
</dbReference>